<protein>
    <recommendedName>
        <fullName evidence="4">DUF1517 domain-containing protein</fullName>
    </recommendedName>
</protein>
<proteinExistence type="predicted"/>
<reference evidence="2 3" key="1">
    <citation type="submission" date="2018-08" db="EMBL/GenBank/DDBJ databases">
        <title>Meiothermus roseus NBRC 110900 genome sequencing project.</title>
        <authorList>
            <person name="Da Costa M.S."/>
            <person name="Albuquerque L."/>
            <person name="Raposo P."/>
            <person name="Froufe H.J.C."/>
            <person name="Barroso C.S."/>
            <person name="Egas C."/>
        </authorList>
    </citation>
    <scope>NUCLEOTIDE SEQUENCE [LARGE SCALE GENOMIC DNA]</scope>
    <source>
        <strain evidence="2 3">NBRC 110900</strain>
    </source>
</reference>
<keyword evidence="3" id="KW-1185">Reference proteome</keyword>
<keyword evidence="1" id="KW-0812">Transmembrane</keyword>
<dbReference type="AlphaFoldDB" id="A0A399ENB4"/>
<dbReference type="EMBL" id="QWLA01000032">
    <property type="protein sequence ID" value="RIH86194.1"/>
    <property type="molecule type" value="Genomic_DNA"/>
</dbReference>
<gene>
    <name evidence="2" type="ORF">Mrose_01852</name>
</gene>
<evidence type="ECO:0000313" key="2">
    <source>
        <dbReference type="EMBL" id="RIH86194.1"/>
    </source>
</evidence>
<evidence type="ECO:0000256" key="1">
    <source>
        <dbReference type="SAM" id="Phobius"/>
    </source>
</evidence>
<accession>A0A399ENB4</accession>
<keyword evidence="1" id="KW-1133">Transmembrane helix</keyword>
<sequence>MGVASVMVIIVMGVIALSIIQGLRRAGSGLGTYDNLPEAEVARLRLALLYSPSLQRTLRRLAEQADTNTTQGLADLVDEVCVVLLREQAAWRFGSYESWKGSLQQAEGQFDRLMAEDRSKFVETFRKFEGKVERSSDYTPKAEPDGRYLLVSILVAAHGTLPQVPLPLREAGAKAAIMALSATTPVTTLAAYVSWTPEVEGESLSEQELLNGWPELELL</sequence>
<dbReference type="InterPro" id="IPR010903">
    <property type="entry name" value="DUF1517"/>
</dbReference>
<organism evidence="2 3">
    <name type="scientific">Calidithermus roseus</name>
    <dbReference type="NCBI Taxonomy" id="1644118"/>
    <lineage>
        <taxon>Bacteria</taxon>
        <taxon>Thermotogati</taxon>
        <taxon>Deinococcota</taxon>
        <taxon>Deinococci</taxon>
        <taxon>Thermales</taxon>
        <taxon>Thermaceae</taxon>
        <taxon>Calidithermus</taxon>
    </lineage>
</organism>
<dbReference type="Proteomes" id="UP000265341">
    <property type="component" value="Unassembled WGS sequence"/>
</dbReference>
<evidence type="ECO:0008006" key="4">
    <source>
        <dbReference type="Google" id="ProtNLM"/>
    </source>
</evidence>
<dbReference type="InterPro" id="IPR053023">
    <property type="entry name" value="FLAP_modulator"/>
</dbReference>
<dbReference type="Pfam" id="PF07466">
    <property type="entry name" value="DUF1517"/>
    <property type="match status" value="1"/>
</dbReference>
<keyword evidence="1" id="KW-0472">Membrane</keyword>
<feature type="transmembrane region" description="Helical" evidence="1">
    <location>
        <begin position="6"/>
        <end position="23"/>
    </location>
</feature>
<name>A0A399ENB4_9DEIN</name>
<dbReference type="PANTHER" id="PTHR33975">
    <property type="entry name" value="MYELIN-ASSOCIATED OLIGODENDROCYTE BASIC PROTEIN"/>
    <property type="match status" value="1"/>
</dbReference>
<dbReference type="PANTHER" id="PTHR33975:SF2">
    <property type="entry name" value="MYELIN-ASSOCIATED OLIGODENDROCYTE BASIC PROTEIN"/>
    <property type="match status" value="1"/>
</dbReference>
<evidence type="ECO:0000313" key="3">
    <source>
        <dbReference type="Proteomes" id="UP000265341"/>
    </source>
</evidence>
<comment type="caution">
    <text evidence="2">The sequence shown here is derived from an EMBL/GenBank/DDBJ whole genome shotgun (WGS) entry which is preliminary data.</text>
</comment>